<name>A0A644T0A5_9ZZZZ</name>
<organism evidence="1">
    <name type="scientific">bioreactor metagenome</name>
    <dbReference type="NCBI Taxonomy" id="1076179"/>
    <lineage>
        <taxon>unclassified sequences</taxon>
        <taxon>metagenomes</taxon>
        <taxon>ecological metagenomes</taxon>
    </lineage>
</organism>
<evidence type="ECO:0000313" key="1">
    <source>
        <dbReference type="EMBL" id="MPL59562.1"/>
    </source>
</evidence>
<reference evidence="1" key="1">
    <citation type="submission" date="2019-08" db="EMBL/GenBank/DDBJ databases">
        <authorList>
            <person name="Kucharzyk K."/>
            <person name="Murdoch R.W."/>
            <person name="Higgins S."/>
            <person name="Loffler F."/>
        </authorList>
    </citation>
    <scope>NUCLEOTIDE SEQUENCE</scope>
</reference>
<proteinExistence type="predicted"/>
<sequence length="176" mass="18395">MKKVVLTLFAIAFVIGAAGAQTQNIAVSANVSTQLYFVSAPSTLELGTLNLSTGTYTAGTVYIRSNLKSWKLKVSADNSELRQWDGSAYVTSGDPSTVPYTFSFNTASSVPAEKIVNQTLATTPSAATTASFSRKATGGSAGEAFSVRVDVPAEPSGSSWEAANYQVILYLTLSAT</sequence>
<accession>A0A644T0A5</accession>
<dbReference type="EMBL" id="VSSQ01000010">
    <property type="protein sequence ID" value="MPL59562.1"/>
    <property type="molecule type" value="Genomic_DNA"/>
</dbReference>
<dbReference type="AlphaFoldDB" id="A0A644T0A5"/>
<gene>
    <name evidence="1" type="ORF">SDC9_05115</name>
</gene>
<protein>
    <submittedName>
        <fullName evidence="1">Uncharacterized protein</fullName>
    </submittedName>
</protein>
<comment type="caution">
    <text evidence="1">The sequence shown here is derived from an EMBL/GenBank/DDBJ whole genome shotgun (WGS) entry which is preliminary data.</text>
</comment>